<reference evidence="1 2" key="1">
    <citation type="submission" date="2020-04" db="EMBL/GenBank/DDBJ databases">
        <title>Flammeovirga sp. SR4, a novel species isolated from seawater.</title>
        <authorList>
            <person name="Wang X."/>
        </authorList>
    </citation>
    <scope>NUCLEOTIDE SEQUENCE [LARGE SCALE GENOMIC DNA]</scope>
    <source>
        <strain evidence="1 2">SR4</strain>
    </source>
</reference>
<sequence length="136" mass="16088">MQTIHQTAAHLIQLDEENQIIINSWFDIDTSMLTDEEYKNEVMIWIDLFKKYKPTYCITDLQNFNFQISVATQEWSSNFARKELVKSNITKYALIVSQDFLSQVSVENIIENSGDYLGYDYQYFISIEEAKMWLLS</sequence>
<name>A0A7X8SLP6_9BACT</name>
<accession>A0A7X8SLP6</accession>
<dbReference type="EMBL" id="JABAIL010000004">
    <property type="protein sequence ID" value="NLR92442.1"/>
    <property type="molecule type" value="Genomic_DNA"/>
</dbReference>
<evidence type="ECO:0008006" key="3">
    <source>
        <dbReference type="Google" id="ProtNLM"/>
    </source>
</evidence>
<proteinExistence type="predicted"/>
<dbReference type="RefSeq" id="WP_168883153.1">
    <property type="nucleotide sequence ID" value="NZ_JABAIL010000004.1"/>
</dbReference>
<comment type="caution">
    <text evidence="1">The sequence shown here is derived from an EMBL/GenBank/DDBJ whole genome shotgun (WGS) entry which is preliminary data.</text>
</comment>
<organism evidence="1 2">
    <name type="scientific">Flammeovirga agarivorans</name>
    <dbReference type="NCBI Taxonomy" id="2726742"/>
    <lineage>
        <taxon>Bacteria</taxon>
        <taxon>Pseudomonadati</taxon>
        <taxon>Bacteroidota</taxon>
        <taxon>Cytophagia</taxon>
        <taxon>Cytophagales</taxon>
        <taxon>Flammeovirgaceae</taxon>
        <taxon>Flammeovirga</taxon>
    </lineage>
</organism>
<evidence type="ECO:0000313" key="1">
    <source>
        <dbReference type="EMBL" id="NLR92442.1"/>
    </source>
</evidence>
<dbReference type="AlphaFoldDB" id="A0A7X8SLP6"/>
<gene>
    <name evidence="1" type="ORF">HGP29_14585</name>
</gene>
<dbReference type="Proteomes" id="UP000585050">
    <property type="component" value="Unassembled WGS sequence"/>
</dbReference>
<evidence type="ECO:0000313" key="2">
    <source>
        <dbReference type="Proteomes" id="UP000585050"/>
    </source>
</evidence>
<keyword evidence="2" id="KW-1185">Reference proteome</keyword>
<protein>
    <recommendedName>
        <fullName evidence="3">STAS/SEC14 domain-containing protein</fullName>
    </recommendedName>
</protein>